<dbReference type="CDD" id="cd22911">
    <property type="entry name" value="HFD_H3"/>
    <property type="match status" value="1"/>
</dbReference>
<feature type="compositionally biased region" description="Basic residues" evidence="8">
    <location>
        <begin position="77"/>
        <end position="86"/>
    </location>
</feature>
<sequence>MTRDKQKKKRTSSSESSTESTTLTSSSSSTSTKKSSLPSKKSRRTKGKGRSKGKGRTKKSQKGKKSLKGGKGLKGLKGLKGRKGLKGMKSPYSGKKRLPLSQIVQKRQSGKKYRPGRRAIKEIVELQKTTHMLMRKLPFARCVRSIARDCFTREHNELRWQKNAILCLQEATEKFIIDFLSDMNLCAIHGKRVTIMDRDAHLVQKLTSIASFQK</sequence>
<evidence type="ECO:0000256" key="8">
    <source>
        <dbReference type="SAM" id="MobiDB-lite"/>
    </source>
</evidence>
<dbReference type="GO" id="GO:0046982">
    <property type="term" value="F:protein heterodimerization activity"/>
    <property type="evidence" value="ECO:0007669"/>
    <property type="project" value="InterPro"/>
</dbReference>
<dbReference type="GO" id="GO:0003677">
    <property type="term" value="F:DNA binding"/>
    <property type="evidence" value="ECO:0007669"/>
    <property type="project" value="UniProtKB-KW"/>
</dbReference>
<reference evidence="10" key="1">
    <citation type="submission" date="2022-08" db="EMBL/GenBank/DDBJ databases">
        <title>Novel sulphate-reducing endosymbionts in the free-living metamonad Anaeramoeba.</title>
        <authorList>
            <person name="Jerlstrom-Hultqvist J."/>
            <person name="Cepicka I."/>
            <person name="Gallot-Lavallee L."/>
            <person name="Salas-Leiva D."/>
            <person name="Curtis B.A."/>
            <person name="Zahonova K."/>
            <person name="Pipaliya S."/>
            <person name="Dacks J."/>
            <person name="Roger A.J."/>
        </authorList>
    </citation>
    <scope>NUCLEOTIDE SEQUENCE</scope>
    <source>
        <strain evidence="10">Busselton2</strain>
    </source>
</reference>
<evidence type="ECO:0000256" key="6">
    <source>
        <dbReference type="ARBA" id="ARBA00023242"/>
    </source>
</evidence>
<dbReference type="Pfam" id="PF00125">
    <property type="entry name" value="Histone"/>
    <property type="match status" value="1"/>
</dbReference>
<dbReference type="Gene3D" id="1.10.20.10">
    <property type="entry name" value="Histone, subunit A"/>
    <property type="match status" value="1"/>
</dbReference>
<comment type="subcellular location">
    <subcellularLocation>
        <location evidence="2">Chromosome</location>
    </subcellularLocation>
    <subcellularLocation>
        <location evidence="1">Nucleus</location>
    </subcellularLocation>
</comment>
<keyword evidence="4" id="KW-0158">Chromosome</keyword>
<name>A0AAV7Z0T9_9EUKA</name>
<keyword evidence="5" id="KW-0238">DNA-binding</keyword>
<evidence type="ECO:0000256" key="2">
    <source>
        <dbReference type="ARBA" id="ARBA00004286"/>
    </source>
</evidence>
<evidence type="ECO:0000313" key="10">
    <source>
        <dbReference type="EMBL" id="KAJ3435683.1"/>
    </source>
</evidence>
<dbReference type="SMART" id="SM00428">
    <property type="entry name" value="H3"/>
    <property type="match status" value="1"/>
</dbReference>
<comment type="similarity">
    <text evidence="3">Belongs to the histone H3 family.</text>
</comment>
<dbReference type="GO" id="GO:0030527">
    <property type="term" value="F:structural constituent of chromatin"/>
    <property type="evidence" value="ECO:0007669"/>
    <property type="project" value="InterPro"/>
</dbReference>
<evidence type="ECO:0000259" key="9">
    <source>
        <dbReference type="Pfam" id="PF00125"/>
    </source>
</evidence>
<comment type="caution">
    <text evidence="10">The sequence shown here is derived from an EMBL/GenBank/DDBJ whole genome shotgun (WGS) entry which is preliminary data.</text>
</comment>
<protein>
    <submittedName>
        <fullName evidence="10">Histone H3.2</fullName>
    </submittedName>
</protein>
<accession>A0AAV7Z0T9</accession>
<dbReference type="Proteomes" id="UP001146793">
    <property type="component" value="Unassembled WGS sequence"/>
</dbReference>
<feature type="region of interest" description="Disordered" evidence="8">
    <location>
        <begin position="1"/>
        <end position="95"/>
    </location>
</feature>
<dbReference type="PANTHER" id="PTHR45810">
    <property type="entry name" value="HISTONE H3.2"/>
    <property type="match status" value="1"/>
</dbReference>
<evidence type="ECO:0000256" key="5">
    <source>
        <dbReference type="ARBA" id="ARBA00023125"/>
    </source>
</evidence>
<organism evidence="10 11">
    <name type="scientific">Anaeramoeba flamelloides</name>
    <dbReference type="NCBI Taxonomy" id="1746091"/>
    <lineage>
        <taxon>Eukaryota</taxon>
        <taxon>Metamonada</taxon>
        <taxon>Anaeramoebidae</taxon>
        <taxon>Anaeramoeba</taxon>
    </lineage>
</organism>
<feature type="compositionally biased region" description="Basic residues" evidence="8">
    <location>
        <begin position="1"/>
        <end position="11"/>
    </location>
</feature>
<dbReference type="EMBL" id="JANTQA010000038">
    <property type="protein sequence ID" value="KAJ3435683.1"/>
    <property type="molecule type" value="Genomic_DNA"/>
</dbReference>
<dbReference type="InterPro" id="IPR000164">
    <property type="entry name" value="Histone_H3/CENP-A"/>
</dbReference>
<dbReference type="SUPFAM" id="SSF47113">
    <property type="entry name" value="Histone-fold"/>
    <property type="match status" value="1"/>
</dbReference>
<evidence type="ECO:0000256" key="4">
    <source>
        <dbReference type="ARBA" id="ARBA00022454"/>
    </source>
</evidence>
<feature type="domain" description="Core Histone H2A/H2B/H3" evidence="9">
    <location>
        <begin position="116"/>
        <end position="205"/>
    </location>
</feature>
<evidence type="ECO:0000256" key="7">
    <source>
        <dbReference type="ARBA" id="ARBA00023269"/>
    </source>
</evidence>
<dbReference type="AlphaFoldDB" id="A0AAV7Z0T9"/>
<proteinExistence type="inferred from homology"/>
<feature type="compositionally biased region" description="Basic residues" evidence="8">
    <location>
        <begin position="40"/>
        <end position="68"/>
    </location>
</feature>
<gene>
    <name evidence="10" type="ORF">M0812_19425</name>
</gene>
<dbReference type="GO" id="GO:0005634">
    <property type="term" value="C:nucleus"/>
    <property type="evidence" value="ECO:0007669"/>
    <property type="project" value="UniProtKB-SubCell"/>
</dbReference>
<keyword evidence="6" id="KW-0539">Nucleus</keyword>
<dbReference type="InterPro" id="IPR009072">
    <property type="entry name" value="Histone-fold"/>
</dbReference>
<feature type="compositionally biased region" description="Low complexity" evidence="8">
    <location>
        <begin position="13"/>
        <end position="39"/>
    </location>
</feature>
<dbReference type="InterPro" id="IPR007125">
    <property type="entry name" value="H2A/H2B/H3"/>
</dbReference>
<dbReference type="GO" id="GO:0000786">
    <property type="term" value="C:nucleosome"/>
    <property type="evidence" value="ECO:0007669"/>
    <property type="project" value="UniProtKB-KW"/>
</dbReference>
<evidence type="ECO:0000256" key="1">
    <source>
        <dbReference type="ARBA" id="ARBA00004123"/>
    </source>
</evidence>
<evidence type="ECO:0000256" key="3">
    <source>
        <dbReference type="ARBA" id="ARBA00010343"/>
    </source>
</evidence>
<dbReference type="PANTHER" id="PTHR45810:SF17">
    <property type="entry name" value="HISTONE H3-LIKE CENTROMERIC PROTEIN A"/>
    <property type="match status" value="1"/>
</dbReference>
<keyword evidence="7" id="KW-0544">Nucleosome core</keyword>
<evidence type="ECO:0000313" key="11">
    <source>
        <dbReference type="Proteomes" id="UP001146793"/>
    </source>
</evidence>